<accession>A0A1Y2AZI2</accession>
<dbReference type="OrthoDB" id="191139at2759"/>
<keyword evidence="2" id="KW-0521">NADP</keyword>
<reference evidence="5 6" key="1">
    <citation type="submission" date="2016-07" db="EMBL/GenBank/DDBJ databases">
        <title>Pervasive Adenine N6-methylation of Active Genes in Fungi.</title>
        <authorList>
            <consortium name="DOE Joint Genome Institute"/>
            <person name="Mondo S.J."/>
            <person name="Dannebaum R.O."/>
            <person name="Kuo R.C."/>
            <person name="Labutti K."/>
            <person name="Haridas S."/>
            <person name="Kuo A."/>
            <person name="Salamov A."/>
            <person name="Ahrendt S.R."/>
            <person name="Lipzen A."/>
            <person name="Sullivan W."/>
            <person name="Andreopoulos W.B."/>
            <person name="Clum A."/>
            <person name="Lindquist E."/>
            <person name="Daum C."/>
            <person name="Ramamoorthy G.K."/>
            <person name="Gryganskyi A."/>
            <person name="Culley D."/>
            <person name="Magnuson J.K."/>
            <person name="James T.Y."/>
            <person name="O'Malley M.A."/>
            <person name="Stajich J.E."/>
            <person name="Spatafora J.W."/>
            <person name="Visel A."/>
            <person name="Grigoriev I.V."/>
        </authorList>
    </citation>
    <scope>NUCLEOTIDE SEQUENCE [LARGE SCALE GENOMIC DNA]</scope>
    <source>
        <strain evidence="5 6">68-887.2</strain>
    </source>
</reference>
<gene>
    <name evidence="5" type="ORF">BCR39DRAFT_594350</name>
</gene>
<evidence type="ECO:0000313" key="5">
    <source>
        <dbReference type="EMBL" id="ORY27906.1"/>
    </source>
</evidence>
<dbReference type="InterPro" id="IPR002347">
    <property type="entry name" value="SDR_fam"/>
</dbReference>
<evidence type="ECO:0000313" key="6">
    <source>
        <dbReference type="Proteomes" id="UP000193986"/>
    </source>
</evidence>
<dbReference type="Gene3D" id="3.40.50.720">
    <property type="entry name" value="NAD(P)-binding Rossmann-like Domain"/>
    <property type="match status" value="1"/>
</dbReference>
<dbReference type="PANTHER" id="PTHR24320">
    <property type="entry name" value="RETINOL DEHYDROGENASE"/>
    <property type="match status" value="1"/>
</dbReference>
<keyword evidence="6" id="KW-1185">Reference proteome</keyword>
<dbReference type="PRINTS" id="PR00080">
    <property type="entry name" value="SDRFAMILY"/>
</dbReference>
<dbReference type="InterPro" id="IPR036291">
    <property type="entry name" value="NAD(P)-bd_dom_sf"/>
</dbReference>
<comment type="similarity">
    <text evidence="1 4">Belongs to the short-chain dehydrogenases/reductases (SDR) family.</text>
</comment>
<dbReference type="STRING" id="71784.A0A1Y2AZI2"/>
<dbReference type="PRINTS" id="PR00081">
    <property type="entry name" value="GDHRDH"/>
</dbReference>
<dbReference type="Pfam" id="PF00106">
    <property type="entry name" value="adh_short"/>
    <property type="match status" value="1"/>
</dbReference>
<dbReference type="EMBL" id="MCFC01000035">
    <property type="protein sequence ID" value="ORY27906.1"/>
    <property type="molecule type" value="Genomic_DNA"/>
</dbReference>
<dbReference type="InParanoid" id="A0A1Y2AZI2"/>
<keyword evidence="3" id="KW-0560">Oxidoreductase</keyword>
<dbReference type="PANTHER" id="PTHR24320:SF282">
    <property type="entry name" value="WW DOMAIN-CONTAINING OXIDOREDUCTASE"/>
    <property type="match status" value="1"/>
</dbReference>
<comment type="caution">
    <text evidence="5">The sequence shown here is derived from an EMBL/GenBank/DDBJ whole genome shotgun (WGS) entry which is preliminary data.</text>
</comment>
<sequence length="333" mass="36240">MGSYFSSSRFDPSRDIPSLKGKVILVTGANSGIGYQTAVYLALNGARVYVGARNEGRGLEAIKKMEDDHPSLRGENRLLPHELDLSTMTSAEKSALAFLEREKRLDVLVNNAGVGNSSYRIGPEGIEAAFVVNHLAQFVLTTTLLPLIAQTASLPDGDGRIIAVSSDAHNLVKNNPKFASVDDFNSIVAPKVKVANTFYNRTLRYGMSKLANVLFSKELQRRLLEDESTSEIISLAVNPGLVDTPATKRSLWFLYFVPKSWVFYTPLQGASASLFAAASPIVRENSALYRGAYLTSFGKISKPSQLGQDNQLARHLWATSEAVVEQTLAKAGL</sequence>
<protein>
    <submittedName>
        <fullName evidence="5">NAD-P-binding protein</fullName>
    </submittedName>
</protein>
<name>A0A1Y2AZI2_9TREE</name>
<dbReference type="SUPFAM" id="SSF51735">
    <property type="entry name" value="NAD(P)-binding Rossmann-fold domains"/>
    <property type="match status" value="1"/>
</dbReference>
<dbReference type="GO" id="GO:0016491">
    <property type="term" value="F:oxidoreductase activity"/>
    <property type="evidence" value="ECO:0007669"/>
    <property type="project" value="UniProtKB-KW"/>
</dbReference>
<proteinExistence type="inferred from homology"/>
<evidence type="ECO:0000256" key="3">
    <source>
        <dbReference type="ARBA" id="ARBA00023002"/>
    </source>
</evidence>
<evidence type="ECO:0000256" key="2">
    <source>
        <dbReference type="ARBA" id="ARBA00022857"/>
    </source>
</evidence>
<dbReference type="Proteomes" id="UP000193986">
    <property type="component" value="Unassembled WGS sequence"/>
</dbReference>
<organism evidence="5 6">
    <name type="scientific">Naematelia encephala</name>
    <dbReference type="NCBI Taxonomy" id="71784"/>
    <lineage>
        <taxon>Eukaryota</taxon>
        <taxon>Fungi</taxon>
        <taxon>Dikarya</taxon>
        <taxon>Basidiomycota</taxon>
        <taxon>Agaricomycotina</taxon>
        <taxon>Tremellomycetes</taxon>
        <taxon>Tremellales</taxon>
        <taxon>Naemateliaceae</taxon>
        <taxon>Naematelia</taxon>
    </lineage>
</organism>
<evidence type="ECO:0000256" key="4">
    <source>
        <dbReference type="RuleBase" id="RU000363"/>
    </source>
</evidence>
<evidence type="ECO:0000256" key="1">
    <source>
        <dbReference type="ARBA" id="ARBA00006484"/>
    </source>
</evidence>
<dbReference type="AlphaFoldDB" id="A0A1Y2AZI2"/>